<proteinExistence type="predicted"/>
<dbReference type="Proteomes" id="UP000595759">
    <property type="component" value="Genome"/>
</dbReference>
<sequence>MTLYKFETRSTSSLHFEDDLIKFQVDGWEIFQILEDTEPNRYVVVIRKEVPEDEEDDVYKEACRLDGSVPRWF</sequence>
<evidence type="ECO:0000313" key="1">
    <source>
        <dbReference type="EMBL" id="QQO39698.1"/>
    </source>
</evidence>
<gene>
    <name evidence="1" type="primary">10</name>
    <name evidence="1" type="ORF">SEA_BELFORT_10</name>
</gene>
<protein>
    <submittedName>
        <fullName evidence="1">Uncharacterized protein</fullName>
    </submittedName>
</protein>
<accession>A0A7T7Z9I9</accession>
<dbReference type="EMBL" id="MW365952">
    <property type="protein sequence ID" value="QQO39698.1"/>
    <property type="molecule type" value="Genomic_DNA"/>
</dbReference>
<name>A0A7T7Z9I9_9CAUD</name>
<evidence type="ECO:0000313" key="2">
    <source>
        <dbReference type="Proteomes" id="UP000595759"/>
    </source>
</evidence>
<organism evidence="1 2">
    <name type="scientific">Streptomyces phage Belfort</name>
    <dbReference type="NCBI Taxonomy" id="2801887"/>
    <lineage>
        <taxon>Viruses</taxon>
        <taxon>Duplodnaviria</taxon>
        <taxon>Heunggongvirae</taxon>
        <taxon>Uroviricota</taxon>
        <taxon>Caudoviricetes</taxon>
        <taxon>Stanwilliamsviridae</taxon>
        <taxon>Loccivirinae</taxon>
        <taxon>Gilsonvirus</taxon>
        <taxon>Gilsonvirus comrade</taxon>
    </lineage>
</organism>
<reference evidence="1 2" key="1">
    <citation type="submission" date="2020-12" db="EMBL/GenBank/DDBJ databases">
        <authorList>
            <person name="Purtell M.C."/>
            <person name="Schipma A.E."/>
            <person name="Sexton W.L."/>
            <person name="Shaffer C.D."/>
            <person name="Weston-Hafer K.A."/>
            <person name="Garlena R.A."/>
            <person name="Russell D.A."/>
            <person name="Pope W.H."/>
            <person name="Jacobs-Sera D."/>
            <person name="Hatfull G.F."/>
        </authorList>
    </citation>
    <scope>NUCLEOTIDE SEQUENCE [LARGE SCALE GENOMIC DNA]</scope>
</reference>